<feature type="compositionally biased region" description="Low complexity" evidence="2">
    <location>
        <begin position="161"/>
        <end position="184"/>
    </location>
</feature>
<dbReference type="Pfam" id="PF00498">
    <property type="entry name" value="FHA"/>
    <property type="match status" value="1"/>
</dbReference>
<dbReference type="SUPFAM" id="SSF49879">
    <property type="entry name" value="SMAD/FHA domain"/>
    <property type="match status" value="1"/>
</dbReference>
<evidence type="ECO:0000259" key="3">
    <source>
        <dbReference type="PROSITE" id="PS50006"/>
    </source>
</evidence>
<dbReference type="CDD" id="cd00060">
    <property type="entry name" value="FHA"/>
    <property type="match status" value="1"/>
</dbReference>
<reference evidence="4 5" key="1">
    <citation type="submission" date="2021-01" db="EMBL/GenBank/DDBJ databases">
        <title>WGS of actinomycetes isolated from Thailand.</title>
        <authorList>
            <person name="Thawai C."/>
        </authorList>
    </citation>
    <scope>NUCLEOTIDE SEQUENCE [LARGE SCALE GENOMIC DNA]</scope>
    <source>
        <strain evidence="4 5">LPG 2</strain>
    </source>
</reference>
<feature type="compositionally biased region" description="Basic and acidic residues" evidence="2">
    <location>
        <begin position="251"/>
        <end position="261"/>
    </location>
</feature>
<feature type="compositionally biased region" description="Basic and acidic residues" evidence="2">
    <location>
        <begin position="380"/>
        <end position="394"/>
    </location>
</feature>
<keyword evidence="1" id="KW-0597">Phosphoprotein</keyword>
<evidence type="ECO:0000313" key="5">
    <source>
        <dbReference type="Proteomes" id="UP000602198"/>
    </source>
</evidence>
<dbReference type="RefSeq" id="WP_201954103.1">
    <property type="nucleotide sequence ID" value="NZ_JAERRJ010000012.1"/>
</dbReference>
<feature type="region of interest" description="Disordered" evidence="2">
    <location>
        <begin position="161"/>
        <end position="490"/>
    </location>
</feature>
<evidence type="ECO:0000256" key="2">
    <source>
        <dbReference type="SAM" id="MobiDB-lite"/>
    </source>
</evidence>
<keyword evidence="5" id="KW-1185">Reference proteome</keyword>
<dbReference type="Gene3D" id="2.60.200.20">
    <property type="match status" value="1"/>
</dbReference>
<dbReference type="EMBL" id="JAERRJ010000012">
    <property type="protein sequence ID" value="MBL1078549.1"/>
    <property type="molecule type" value="Genomic_DNA"/>
</dbReference>
<dbReference type="InterPro" id="IPR008984">
    <property type="entry name" value="SMAD_FHA_dom_sf"/>
</dbReference>
<evidence type="ECO:0000313" key="4">
    <source>
        <dbReference type="EMBL" id="MBL1078549.1"/>
    </source>
</evidence>
<comment type="caution">
    <text evidence="4">The sequence shown here is derived from an EMBL/GenBank/DDBJ whole genome shotgun (WGS) entry which is preliminary data.</text>
</comment>
<sequence>MGRIPTTVGLARGEGLVARFGDVVIYLGSDTASTERLLGAAETAAAADDPGVAIAQRLAATVFTSGSAQPPNFGVIAPTAGGILILLRGPVRALAEGPEGAHRLSGERAMTWTDEILRDPIRRLTITADGDKPIPHTDLRSGVVPAGGFIVRAPVSGLAAQSKSGSGAASTPSPGATPKSGSGAISRTDSGALPKPVAAEDHPAPDTTRRAPIPTPSRSRFNVPSSTSEPIPRATDTGPARTAEPTAYQPERGRNTAERAVETPTGTPAGSQHTTADLSDVAPAFAQTVGVFPDFPSGATPSGPIPPPGSSRTDATTPAPQNGTTGERNTGENATTQRRTPAEPAAPKSRPATDDVEPAVTQRDNRPAPEEQPPTAAFDALREAAEPDAPEAKPTRGSTPLRKSPDSPSPGKAHDPAHPGRSQDPAPLGRSQDPAPLGRSQDPAPLGRSENPGQLGRSRDSGPLGHARDSAPIGAPGARPGSSDRNPVVAPPETSALAAIGALTSSDGAVYPLDRPYVIGRDPMIDESVRRAAASPIVIPRDRHVSRVHAHITIENNTIYVRDAGTPGGTFVAAPGAQDWIRVGQRPVELKPGWSLRIGGRVLTYRTEQPQH</sequence>
<evidence type="ECO:0000256" key="1">
    <source>
        <dbReference type="ARBA" id="ARBA00022553"/>
    </source>
</evidence>
<organism evidence="4 5">
    <name type="scientific">Nocardia acididurans</name>
    <dbReference type="NCBI Taxonomy" id="2802282"/>
    <lineage>
        <taxon>Bacteria</taxon>
        <taxon>Bacillati</taxon>
        <taxon>Actinomycetota</taxon>
        <taxon>Actinomycetes</taxon>
        <taxon>Mycobacteriales</taxon>
        <taxon>Nocardiaceae</taxon>
        <taxon>Nocardia</taxon>
    </lineage>
</organism>
<protein>
    <submittedName>
        <fullName evidence="4">FHA domain-containing protein</fullName>
    </submittedName>
</protein>
<feature type="compositionally biased region" description="Polar residues" evidence="2">
    <location>
        <begin position="216"/>
        <end position="229"/>
    </location>
</feature>
<dbReference type="PROSITE" id="PS50006">
    <property type="entry name" value="FHA_DOMAIN"/>
    <property type="match status" value="1"/>
</dbReference>
<proteinExistence type="predicted"/>
<gene>
    <name evidence="4" type="ORF">JK358_29500</name>
</gene>
<name>A0ABS1MFQ7_9NOCA</name>
<dbReference type="Proteomes" id="UP000602198">
    <property type="component" value="Unassembled WGS sequence"/>
</dbReference>
<dbReference type="InterPro" id="IPR000253">
    <property type="entry name" value="FHA_dom"/>
</dbReference>
<feature type="domain" description="FHA" evidence="3">
    <location>
        <begin position="517"/>
        <end position="572"/>
    </location>
</feature>
<feature type="compositionally biased region" description="Polar residues" evidence="2">
    <location>
        <begin position="264"/>
        <end position="277"/>
    </location>
</feature>
<feature type="compositionally biased region" description="Basic and acidic residues" evidence="2">
    <location>
        <begin position="198"/>
        <end position="209"/>
    </location>
</feature>
<feature type="compositionally biased region" description="Polar residues" evidence="2">
    <location>
        <begin position="312"/>
        <end position="339"/>
    </location>
</feature>
<accession>A0ABS1MFQ7</accession>